<comment type="subunit">
    <text evidence="1">Homodimer.</text>
</comment>
<evidence type="ECO:0000256" key="2">
    <source>
        <dbReference type="ARBA" id="ARBA00022631"/>
    </source>
</evidence>
<gene>
    <name evidence="5" type="ORF">C900_03668</name>
</gene>
<dbReference type="Gene3D" id="2.60.120.480">
    <property type="entry name" value="Ureidoglycolate hydrolase"/>
    <property type="match status" value="1"/>
</dbReference>
<dbReference type="InterPro" id="IPR007247">
    <property type="entry name" value="Ureidogly_lyase"/>
</dbReference>
<dbReference type="STRING" id="1237149.C900_03668"/>
<organism evidence="5 6">
    <name type="scientific">Fulvivirga imtechensis AK7</name>
    <dbReference type="NCBI Taxonomy" id="1237149"/>
    <lineage>
        <taxon>Bacteria</taxon>
        <taxon>Pseudomonadati</taxon>
        <taxon>Bacteroidota</taxon>
        <taxon>Cytophagia</taxon>
        <taxon>Cytophagales</taxon>
        <taxon>Fulvivirgaceae</taxon>
        <taxon>Fulvivirga</taxon>
    </lineage>
</organism>
<protein>
    <submittedName>
        <fullName evidence="5">Uncharacterized protein</fullName>
    </submittedName>
</protein>
<sequence length="197" mass="22371">MIDFQRTASTKKLKLYECPVVAATVDTLREYGVLIDHFEDLPEPGGDDKDSSVFNYWWKGNLFYSENETTGKVLQTGASLFEADGSPLSRDKIYMWEAFSPGNAHQLFYPLRGEDYVLPLAKGDNVYPEDFTAFYITGGMGVYLHPSVWCNGIIPLTERASFYHQINGTTTNMGFNFSKKLNTLFVIPLQKIKEQFC</sequence>
<dbReference type="eggNOG" id="COG3194">
    <property type="taxonomic scope" value="Bacteria"/>
</dbReference>
<reference evidence="5 6" key="1">
    <citation type="submission" date="2012-12" db="EMBL/GenBank/DDBJ databases">
        <title>Genome assembly of Fulvivirga imtechensis AK7.</title>
        <authorList>
            <person name="Nupur N."/>
            <person name="Khatri I."/>
            <person name="Kumar R."/>
            <person name="Subramanian S."/>
            <person name="Pinnaka A."/>
        </authorList>
    </citation>
    <scope>NUCLEOTIDE SEQUENCE [LARGE SCALE GENOMIC DNA]</scope>
    <source>
        <strain evidence="5 6">AK7</strain>
    </source>
</reference>
<dbReference type="InterPro" id="IPR024060">
    <property type="entry name" value="Ureidoglycolate_lyase_dom_sf"/>
</dbReference>
<name>L8JSN9_9BACT</name>
<dbReference type="InterPro" id="IPR011051">
    <property type="entry name" value="RmlC_Cupin_sf"/>
</dbReference>
<dbReference type="OrthoDB" id="277389at2"/>
<dbReference type="SUPFAM" id="SSF51182">
    <property type="entry name" value="RmlC-like cupins"/>
    <property type="match status" value="1"/>
</dbReference>
<evidence type="ECO:0000256" key="3">
    <source>
        <dbReference type="ARBA" id="ARBA00023239"/>
    </source>
</evidence>
<keyword evidence="6" id="KW-1185">Reference proteome</keyword>
<evidence type="ECO:0000313" key="5">
    <source>
        <dbReference type="EMBL" id="ELR70509.1"/>
    </source>
</evidence>
<keyword evidence="2" id="KW-0659">Purine metabolism</keyword>
<dbReference type="GO" id="GO:0000256">
    <property type="term" value="P:allantoin catabolic process"/>
    <property type="evidence" value="ECO:0007669"/>
    <property type="project" value="InterPro"/>
</dbReference>
<accession>L8JSN9</accession>
<comment type="catalytic activity">
    <reaction evidence="4">
        <text>(S)-ureidoglycolate = urea + glyoxylate</text>
        <dbReference type="Rhea" id="RHEA:11304"/>
        <dbReference type="ChEBI" id="CHEBI:16199"/>
        <dbReference type="ChEBI" id="CHEBI:36655"/>
        <dbReference type="ChEBI" id="CHEBI:57296"/>
        <dbReference type="EC" id="4.3.2.3"/>
    </reaction>
</comment>
<dbReference type="Proteomes" id="UP000011135">
    <property type="component" value="Unassembled WGS sequence"/>
</dbReference>
<evidence type="ECO:0000256" key="1">
    <source>
        <dbReference type="ARBA" id="ARBA00011738"/>
    </source>
</evidence>
<dbReference type="Pfam" id="PF04115">
    <property type="entry name" value="Ureidogly_lyase"/>
    <property type="match status" value="1"/>
</dbReference>
<proteinExistence type="predicted"/>
<dbReference type="RefSeq" id="WP_009581052.1">
    <property type="nucleotide sequence ID" value="NZ_AMZN01000052.1"/>
</dbReference>
<evidence type="ECO:0000256" key="4">
    <source>
        <dbReference type="ARBA" id="ARBA00047684"/>
    </source>
</evidence>
<dbReference type="GO" id="GO:0004848">
    <property type="term" value="F:ureidoglycolate hydrolase activity"/>
    <property type="evidence" value="ECO:0007669"/>
    <property type="project" value="InterPro"/>
</dbReference>
<dbReference type="AlphaFoldDB" id="L8JSN9"/>
<keyword evidence="3" id="KW-0456">Lyase</keyword>
<evidence type="ECO:0000313" key="6">
    <source>
        <dbReference type="Proteomes" id="UP000011135"/>
    </source>
</evidence>
<dbReference type="GO" id="GO:0006144">
    <property type="term" value="P:purine nucleobase metabolic process"/>
    <property type="evidence" value="ECO:0007669"/>
    <property type="project" value="UniProtKB-KW"/>
</dbReference>
<dbReference type="EMBL" id="AMZN01000052">
    <property type="protein sequence ID" value="ELR70509.1"/>
    <property type="molecule type" value="Genomic_DNA"/>
</dbReference>
<comment type="caution">
    <text evidence="5">The sequence shown here is derived from an EMBL/GenBank/DDBJ whole genome shotgun (WGS) entry which is preliminary data.</text>
</comment>
<dbReference type="GO" id="GO:0050385">
    <property type="term" value="F:ureidoglycolate lyase activity"/>
    <property type="evidence" value="ECO:0007669"/>
    <property type="project" value="UniProtKB-EC"/>
</dbReference>